<feature type="region of interest" description="Disordered" evidence="1">
    <location>
        <begin position="1"/>
        <end position="92"/>
    </location>
</feature>
<dbReference type="AlphaFoldDB" id="A0A4P7N930"/>
<evidence type="ECO:0000256" key="1">
    <source>
        <dbReference type="SAM" id="MobiDB-lite"/>
    </source>
</evidence>
<proteinExistence type="predicted"/>
<dbReference type="VEuPathDB" id="FungiDB:M_BR32_EuGene_00014681"/>
<name>A0A4P7N930_PYROR</name>
<sequence length="315" mass="34514">MASFGRTSSPVLTMPLQSPFQSPFGRPPFTHQSSSLSQPAPWASALAQNAAQAPRGRKRSRDEAAVNLDSPEKVPPPVVTPQEDEDEWEYGPGMILIKKNSRYVNDASTQSGTWIEEQKARDEARKLEEALALQQQQAQERPSLRSHKSSRLDMSSVTLSARADSSPVRSSPGRDVSDPSSATDSPAQPVVDDFTMHLGIGWGRISDALESAARGWAKYIENHYQLSNVVIRLESRGLESYLVQANEGYFLFAENLKQGRLVSQDATRAFQNLKASPPIFDSVEVMTAAESPRPTQIESAATAIGSRTDVQMDLS</sequence>
<evidence type="ECO:0000313" key="2">
    <source>
        <dbReference type="EMBL" id="QBZ56644.1"/>
    </source>
</evidence>
<feature type="compositionally biased region" description="Polar residues" evidence="1">
    <location>
        <begin position="1"/>
        <end position="21"/>
    </location>
</feature>
<dbReference type="EMBL" id="CP034205">
    <property type="protein sequence ID" value="QBZ56644.1"/>
    <property type="molecule type" value="Genomic_DNA"/>
</dbReference>
<evidence type="ECO:0000313" key="3">
    <source>
        <dbReference type="Proteomes" id="UP000294847"/>
    </source>
</evidence>
<dbReference type="Proteomes" id="UP000294847">
    <property type="component" value="Chromosome 2"/>
</dbReference>
<gene>
    <name evidence="2" type="ORF">PoMZ_01555</name>
</gene>
<organism evidence="2 3">
    <name type="scientific">Pyricularia oryzae</name>
    <name type="common">Rice blast fungus</name>
    <name type="synonym">Magnaporthe oryzae</name>
    <dbReference type="NCBI Taxonomy" id="318829"/>
    <lineage>
        <taxon>Eukaryota</taxon>
        <taxon>Fungi</taxon>
        <taxon>Dikarya</taxon>
        <taxon>Ascomycota</taxon>
        <taxon>Pezizomycotina</taxon>
        <taxon>Sordariomycetes</taxon>
        <taxon>Sordariomycetidae</taxon>
        <taxon>Magnaporthales</taxon>
        <taxon>Pyriculariaceae</taxon>
        <taxon>Pyricularia</taxon>
    </lineage>
</organism>
<feature type="compositionally biased region" description="Low complexity" evidence="1">
    <location>
        <begin position="39"/>
        <end position="54"/>
    </location>
</feature>
<feature type="region of interest" description="Disordered" evidence="1">
    <location>
        <begin position="129"/>
        <end position="190"/>
    </location>
</feature>
<feature type="compositionally biased region" description="Low complexity" evidence="1">
    <location>
        <begin position="130"/>
        <end position="140"/>
    </location>
</feature>
<reference evidence="2 3" key="1">
    <citation type="journal article" date="2019" name="Mol. Biol. Evol.">
        <title>Blast fungal genomes show frequent chromosomal changes, gene gains and losses, and effector gene turnover.</title>
        <authorList>
            <person name="Gomez Luciano L.B."/>
            <person name="Jason Tsai I."/>
            <person name="Chuma I."/>
            <person name="Tosa Y."/>
            <person name="Chen Y.H."/>
            <person name="Li J.Y."/>
            <person name="Li M.Y."/>
            <person name="Jade Lu M.Y."/>
            <person name="Nakayashiki H."/>
            <person name="Li W.H."/>
        </authorList>
    </citation>
    <scope>NUCLEOTIDE SEQUENCE [LARGE SCALE GENOMIC DNA]</scope>
    <source>
        <strain evidence="2">MZ5-1-6</strain>
    </source>
</reference>
<protein>
    <submittedName>
        <fullName evidence="2">Uncharacterized protein</fullName>
    </submittedName>
</protein>
<accession>A0A4P7N930</accession>